<keyword evidence="4" id="KW-1185">Reference proteome</keyword>
<organism evidence="3 4">
    <name type="scientific">Dreissena polymorpha</name>
    <name type="common">Zebra mussel</name>
    <name type="synonym">Mytilus polymorpha</name>
    <dbReference type="NCBI Taxonomy" id="45954"/>
    <lineage>
        <taxon>Eukaryota</taxon>
        <taxon>Metazoa</taxon>
        <taxon>Spiralia</taxon>
        <taxon>Lophotrochozoa</taxon>
        <taxon>Mollusca</taxon>
        <taxon>Bivalvia</taxon>
        <taxon>Autobranchia</taxon>
        <taxon>Heteroconchia</taxon>
        <taxon>Euheterodonta</taxon>
        <taxon>Imparidentia</taxon>
        <taxon>Neoheterodontei</taxon>
        <taxon>Myida</taxon>
        <taxon>Dreissenoidea</taxon>
        <taxon>Dreissenidae</taxon>
        <taxon>Dreissena</taxon>
    </lineage>
</organism>
<sequence length="103" mass="11559">MSSLSESERLERRDRDDEVSLRDRDDEVSLSNTSWSSLTHARDRLRVPWHALHEVHSPHVTQVLVGALAVGGLVSRALGVGFVGIAKNKECLLKYYKISVVFC</sequence>
<evidence type="ECO:0000256" key="1">
    <source>
        <dbReference type="SAM" id="MobiDB-lite"/>
    </source>
</evidence>
<evidence type="ECO:0000313" key="4">
    <source>
        <dbReference type="Proteomes" id="UP000828390"/>
    </source>
</evidence>
<dbReference type="AlphaFoldDB" id="A0A9D4LK39"/>
<proteinExistence type="predicted"/>
<keyword evidence="2" id="KW-1133">Transmembrane helix</keyword>
<keyword evidence="2" id="KW-0472">Membrane</keyword>
<reference evidence="3" key="2">
    <citation type="submission" date="2020-11" db="EMBL/GenBank/DDBJ databases">
        <authorList>
            <person name="McCartney M.A."/>
            <person name="Auch B."/>
            <person name="Kono T."/>
            <person name="Mallez S."/>
            <person name="Becker A."/>
            <person name="Gohl D.M."/>
            <person name="Silverstein K.A.T."/>
            <person name="Koren S."/>
            <person name="Bechman K.B."/>
            <person name="Herman A."/>
            <person name="Abrahante J.E."/>
            <person name="Garbe J."/>
        </authorList>
    </citation>
    <scope>NUCLEOTIDE SEQUENCE</scope>
    <source>
        <strain evidence="3">Duluth1</strain>
        <tissue evidence="3">Whole animal</tissue>
    </source>
</reference>
<gene>
    <name evidence="3" type="ORF">DPMN_023104</name>
</gene>
<dbReference type="EMBL" id="JAIWYP010000002">
    <property type="protein sequence ID" value="KAH3860212.1"/>
    <property type="molecule type" value="Genomic_DNA"/>
</dbReference>
<protein>
    <submittedName>
        <fullName evidence="3">Uncharacterized protein</fullName>
    </submittedName>
</protein>
<dbReference type="Proteomes" id="UP000828390">
    <property type="component" value="Unassembled WGS sequence"/>
</dbReference>
<comment type="caution">
    <text evidence="3">The sequence shown here is derived from an EMBL/GenBank/DDBJ whole genome shotgun (WGS) entry which is preliminary data.</text>
</comment>
<evidence type="ECO:0000313" key="3">
    <source>
        <dbReference type="EMBL" id="KAH3860212.1"/>
    </source>
</evidence>
<evidence type="ECO:0000256" key="2">
    <source>
        <dbReference type="SAM" id="Phobius"/>
    </source>
</evidence>
<keyword evidence="2" id="KW-0812">Transmembrane</keyword>
<reference evidence="3" key="1">
    <citation type="journal article" date="2019" name="bioRxiv">
        <title>The Genome of the Zebra Mussel, Dreissena polymorpha: A Resource for Invasive Species Research.</title>
        <authorList>
            <person name="McCartney M.A."/>
            <person name="Auch B."/>
            <person name="Kono T."/>
            <person name="Mallez S."/>
            <person name="Zhang Y."/>
            <person name="Obille A."/>
            <person name="Becker A."/>
            <person name="Abrahante J.E."/>
            <person name="Garbe J."/>
            <person name="Badalamenti J.P."/>
            <person name="Herman A."/>
            <person name="Mangelson H."/>
            <person name="Liachko I."/>
            <person name="Sullivan S."/>
            <person name="Sone E.D."/>
            <person name="Koren S."/>
            <person name="Silverstein K.A.T."/>
            <person name="Beckman K.B."/>
            <person name="Gohl D.M."/>
        </authorList>
    </citation>
    <scope>NUCLEOTIDE SEQUENCE</scope>
    <source>
        <strain evidence="3">Duluth1</strain>
        <tissue evidence="3">Whole animal</tissue>
    </source>
</reference>
<name>A0A9D4LK39_DREPO</name>
<accession>A0A9D4LK39</accession>
<feature type="region of interest" description="Disordered" evidence="1">
    <location>
        <begin position="1"/>
        <end position="25"/>
    </location>
</feature>
<feature type="transmembrane region" description="Helical" evidence="2">
    <location>
        <begin position="63"/>
        <end position="86"/>
    </location>
</feature>